<dbReference type="SUPFAM" id="SSF47413">
    <property type="entry name" value="lambda repressor-like DNA-binding domains"/>
    <property type="match status" value="1"/>
</dbReference>
<name>A0ABU9N6I0_9FLAO</name>
<evidence type="ECO:0000313" key="3">
    <source>
        <dbReference type="EMBL" id="MEM0543220.1"/>
    </source>
</evidence>
<dbReference type="PANTHER" id="PTHR46558">
    <property type="entry name" value="TRACRIPTIONAL REGULATORY PROTEIN-RELATED-RELATED"/>
    <property type="match status" value="1"/>
</dbReference>
<evidence type="ECO:0000313" key="4">
    <source>
        <dbReference type="Proteomes" id="UP001460072"/>
    </source>
</evidence>
<dbReference type="SMART" id="SM00530">
    <property type="entry name" value="HTH_XRE"/>
    <property type="match status" value="1"/>
</dbReference>
<protein>
    <submittedName>
        <fullName evidence="3">Helix-turn-helix transcriptional regulator</fullName>
    </submittedName>
</protein>
<keyword evidence="1" id="KW-0238">DNA-binding</keyword>
<dbReference type="Proteomes" id="UP001460072">
    <property type="component" value="Unassembled WGS sequence"/>
</dbReference>
<accession>A0ABU9N6I0</accession>
<dbReference type="PROSITE" id="PS50943">
    <property type="entry name" value="HTH_CROC1"/>
    <property type="match status" value="1"/>
</dbReference>
<proteinExistence type="predicted"/>
<evidence type="ECO:0000256" key="1">
    <source>
        <dbReference type="ARBA" id="ARBA00023125"/>
    </source>
</evidence>
<dbReference type="CDD" id="cd00093">
    <property type="entry name" value="HTH_XRE"/>
    <property type="match status" value="1"/>
</dbReference>
<keyword evidence="4" id="KW-1185">Reference proteome</keyword>
<comment type="caution">
    <text evidence="3">The sequence shown here is derived from an EMBL/GenBank/DDBJ whole genome shotgun (WGS) entry which is preliminary data.</text>
</comment>
<dbReference type="InterPro" id="IPR010982">
    <property type="entry name" value="Lambda_DNA-bd_dom_sf"/>
</dbReference>
<reference evidence="3 4" key="1">
    <citation type="submission" date="2024-03" db="EMBL/GenBank/DDBJ databases">
        <title>Two novel species of the genus Flavobacterium exhibiting potentially degradation of complex polysaccharides.</title>
        <authorList>
            <person name="Lian X."/>
        </authorList>
    </citation>
    <scope>NUCLEOTIDE SEQUENCE [LARGE SCALE GENOMIC DNA]</scope>
    <source>
        <strain evidence="4">j3</strain>
    </source>
</reference>
<dbReference type="InterPro" id="IPR001387">
    <property type="entry name" value="Cro/C1-type_HTH"/>
</dbReference>
<dbReference type="EMBL" id="JBCGDO010000015">
    <property type="protein sequence ID" value="MEM0543220.1"/>
    <property type="molecule type" value="Genomic_DNA"/>
</dbReference>
<feature type="domain" description="HTH cro/C1-type" evidence="2">
    <location>
        <begin position="7"/>
        <end position="59"/>
    </location>
</feature>
<organism evidence="3 4">
    <name type="scientific">Flavobacterium aureirubrum</name>
    <dbReference type="NCBI Taxonomy" id="3133147"/>
    <lineage>
        <taxon>Bacteria</taxon>
        <taxon>Pseudomonadati</taxon>
        <taxon>Bacteroidota</taxon>
        <taxon>Flavobacteriia</taxon>
        <taxon>Flavobacteriales</taxon>
        <taxon>Flavobacteriaceae</taxon>
        <taxon>Flavobacterium</taxon>
    </lineage>
</organism>
<dbReference type="RefSeq" id="WP_342696416.1">
    <property type="nucleotide sequence ID" value="NZ_JBCGDO010000015.1"/>
</dbReference>
<gene>
    <name evidence="3" type="ORF">WFZ85_11385</name>
</gene>
<dbReference type="Gene3D" id="1.10.260.40">
    <property type="entry name" value="lambda repressor-like DNA-binding domains"/>
    <property type="match status" value="1"/>
</dbReference>
<dbReference type="Pfam" id="PF01381">
    <property type="entry name" value="HTH_3"/>
    <property type="match status" value="1"/>
</dbReference>
<dbReference type="PANTHER" id="PTHR46558:SF11">
    <property type="entry name" value="HTH-TYPE TRANSCRIPTIONAL REGULATOR XRE"/>
    <property type="match status" value="1"/>
</dbReference>
<sequence>MKIGEKLKTLRTSKGYTPDIVSEKIGVSKTTYGRYERNESTPDINILENIANLYELEMF</sequence>
<evidence type="ECO:0000259" key="2">
    <source>
        <dbReference type="PROSITE" id="PS50943"/>
    </source>
</evidence>